<dbReference type="EMBL" id="X97069">
    <property type="protein sequence ID" value="CAI52508.1"/>
    <property type="molecule type" value="Genomic_DNA"/>
</dbReference>
<dbReference type="InterPro" id="IPR002295">
    <property type="entry name" value="N4/N6-MTase_EcoPI_Mod-like"/>
</dbReference>
<feature type="compositionally biased region" description="Basic and acidic residues" evidence="6">
    <location>
        <begin position="258"/>
        <end position="268"/>
    </location>
</feature>
<protein>
    <submittedName>
        <fullName evidence="8">DNA-methyltransferase</fullName>
    </submittedName>
</protein>
<gene>
    <name evidence="8" type="primary">F5IM4</name>
</gene>
<evidence type="ECO:0000256" key="6">
    <source>
        <dbReference type="SAM" id="MobiDB-lite"/>
    </source>
</evidence>
<evidence type="ECO:0000256" key="2">
    <source>
        <dbReference type="ARBA" id="ARBA00022603"/>
    </source>
</evidence>
<dbReference type="Gene3D" id="3.40.50.150">
    <property type="entry name" value="Vaccinia Virus protein VP39"/>
    <property type="match status" value="2"/>
</dbReference>
<accession>Q5DX25</accession>
<dbReference type="AlphaFoldDB" id="Q5DX25"/>
<keyword evidence="2 8" id="KW-0489">Methyltransferase</keyword>
<dbReference type="GO" id="GO:0032259">
    <property type="term" value="P:methylation"/>
    <property type="evidence" value="ECO:0007669"/>
    <property type="project" value="UniProtKB-KW"/>
</dbReference>
<organism evidence="8">
    <name type="scientific">Geobacillus stearothermophilus</name>
    <name type="common">Bacillus stearothermophilus</name>
    <dbReference type="NCBI Taxonomy" id="1422"/>
    <lineage>
        <taxon>Bacteria</taxon>
        <taxon>Bacillati</taxon>
        <taxon>Bacillota</taxon>
        <taxon>Bacilli</taxon>
        <taxon>Bacillales</taxon>
        <taxon>Anoxybacillaceae</taxon>
        <taxon>Geobacillus</taxon>
    </lineage>
</organism>
<dbReference type="InterPro" id="IPR002941">
    <property type="entry name" value="DNA_methylase_N4/N6"/>
</dbReference>
<evidence type="ECO:0000256" key="1">
    <source>
        <dbReference type="ARBA" id="ARBA00006594"/>
    </source>
</evidence>
<reference evidence="8" key="1">
    <citation type="journal article" date="1997" name="Gene">
        <title>Primary structure and strand specificity of BstF5I-1 DNA methyltransferase which recognizes 5'-GGATG-3'.</title>
        <authorList>
            <person name="Degtyarev S.K.h."/>
            <person name="Netesova N.A."/>
            <person name="Abdurashitov M.A."/>
            <person name="Shevchenko A.V."/>
        </authorList>
    </citation>
    <scope>NUCLEOTIDE SEQUENCE</scope>
    <source>
        <strain evidence="8">F5</strain>
    </source>
</reference>
<dbReference type="GO" id="GO:0009307">
    <property type="term" value="P:DNA restriction-modification system"/>
    <property type="evidence" value="ECO:0007669"/>
    <property type="project" value="UniProtKB-KW"/>
</dbReference>
<evidence type="ECO:0000256" key="5">
    <source>
        <dbReference type="ARBA" id="ARBA00022747"/>
    </source>
</evidence>
<dbReference type="GO" id="GO:0003677">
    <property type="term" value="F:DNA binding"/>
    <property type="evidence" value="ECO:0007669"/>
    <property type="project" value="InterPro"/>
</dbReference>
<dbReference type="InterPro" id="IPR029063">
    <property type="entry name" value="SAM-dependent_MTases_sf"/>
</dbReference>
<evidence type="ECO:0000313" key="8">
    <source>
        <dbReference type="EMBL" id="CAI52508.1"/>
    </source>
</evidence>
<evidence type="ECO:0000256" key="4">
    <source>
        <dbReference type="ARBA" id="ARBA00022691"/>
    </source>
</evidence>
<evidence type="ECO:0000256" key="3">
    <source>
        <dbReference type="ARBA" id="ARBA00022679"/>
    </source>
</evidence>
<dbReference type="InterPro" id="IPR002052">
    <property type="entry name" value="DNA_methylase_N6_adenine_CS"/>
</dbReference>
<name>Q5DX25_GEOSE</name>
<comment type="similarity">
    <text evidence="1">Belongs to the N(4)/N(6)-methyltransferase family.</text>
</comment>
<evidence type="ECO:0000259" key="7">
    <source>
        <dbReference type="Pfam" id="PF01555"/>
    </source>
</evidence>
<sequence length="381" mass="43522">MKFLNEEELKKVIEKKKLSSYSDEILNQLNEVIKQNLNLILKSYKNKEKLAKSNSEKDSIPFLDAYPDYNLSQLPSWVRENINEAIVVGSSKKVVQINDGRKYHLDNSLNDLSGQEWTFFTCSVINTRYPTQGKEGYAHHIRKVHPSPKPPQLTKEIISFFTKENEWVLDYFMGVGGTLLGASLCNRRAIGIDLNGFYIEKYKEAAKALNLDLQHTIQGDAIEILANKQSLISDILKGEKVSLVLIDPPYGDMMSRKKTGEAIKKKQDSSATPFTDSPKDLGNMEAADFYKNLKNSVQNSLKFLKKGGHVVIFIKDIQPKGKQLNLLHADLIYLINEIDELYYLGTKIWADHSVNLFPYGYPFSYVSNQIHQYILIFKKKT</sequence>
<feature type="domain" description="DNA methylase N-4/N-6" evidence="7">
    <location>
        <begin position="19"/>
        <end position="203"/>
    </location>
</feature>
<dbReference type="PANTHER" id="PTHR13370:SF3">
    <property type="entry name" value="TRNA (GUANINE(10)-N2)-METHYLTRANSFERASE HOMOLOG"/>
    <property type="match status" value="1"/>
</dbReference>
<reference evidence="8" key="2">
    <citation type="submission" date="2005-02" db="EMBL/GenBank/DDBJ databases">
        <authorList>
            <person name="Degtyarev S.K."/>
        </authorList>
    </citation>
    <scope>NUCLEOTIDE SEQUENCE</scope>
    <source>
        <strain evidence="8">F5</strain>
    </source>
</reference>
<keyword evidence="5" id="KW-0680">Restriction system</keyword>
<dbReference type="GO" id="GO:0008170">
    <property type="term" value="F:N-methyltransferase activity"/>
    <property type="evidence" value="ECO:0007669"/>
    <property type="project" value="InterPro"/>
</dbReference>
<proteinExistence type="inferred from homology"/>
<feature type="region of interest" description="Disordered" evidence="6">
    <location>
        <begin position="258"/>
        <end position="277"/>
    </location>
</feature>
<dbReference type="PRINTS" id="PR00506">
    <property type="entry name" value="D21N6MTFRASE"/>
</dbReference>
<dbReference type="SUPFAM" id="SSF53335">
    <property type="entry name" value="S-adenosyl-L-methionine-dependent methyltransferases"/>
    <property type="match status" value="2"/>
</dbReference>
<dbReference type="REBASE" id="5981">
    <property type="entry name" value="M4.BstF5I"/>
</dbReference>
<dbReference type="GO" id="GO:0005737">
    <property type="term" value="C:cytoplasm"/>
    <property type="evidence" value="ECO:0007669"/>
    <property type="project" value="TreeGrafter"/>
</dbReference>
<dbReference type="GO" id="GO:0009007">
    <property type="term" value="F:site-specific DNA-methyltransferase (adenine-specific) activity"/>
    <property type="evidence" value="ECO:0007669"/>
    <property type="project" value="TreeGrafter"/>
</dbReference>
<keyword evidence="3 8" id="KW-0808">Transferase</keyword>
<dbReference type="PANTHER" id="PTHR13370">
    <property type="entry name" value="RNA METHYLASE-RELATED"/>
    <property type="match status" value="1"/>
</dbReference>
<dbReference type="Pfam" id="PF01555">
    <property type="entry name" value="N6_N4_Mtase"/>
    <property type="match status" value="1"/>
</dbReference>
<dbReference type="PROSITE" id="PS00092">
    <property type="entry name" value="N6_MTASE"/>
    <property type="match status" value="1"/>
</dbReference>
<keyword evidence="4" id="KW-0949">S-adenosyl-L-methionine</keyword>
<dbReference type="CDD" id="cd02440">
    <property type="entry name" value="AdoMet_MTases"/>
    <property type="match status" value="1"/>
</dbReference>